<feature type="domain" description="Tet-like 2OG-Fe(II) oxygenase" evidence="1">
    <location>
        <begin position="55"/>
        <end position="101"/>
    </location>
</feature>
<comment type="caution">
    <text evidence="2">The sequence shown here is derived from an EMBL/GenBank/DDBJ whole genome shotgun (WGS) entry which is preliminary data.</text>
</comment>
<dbReference type="EMBL" id="AJIL01000038">
    <property type="protein sequence ID" value="KNF00251.1"/>
    <property type="molecule type" value="Genomic_DNA"/>
</dbReference>
<keyword evidence="3" id="KW-1185">Reference proteome</keyword>
<reference evidence="3" key="1">
    <citation type="submission" date="2014-03" db="EMBL/GenBank/DDBJ databases">
        <title>The Genome Sequence of Puccinia striiformis f. sp. tritici PST-78.</title>
        <authorList>
            <consortium name="The Broad Institute Genome Sequencing Platform"/>
            <person name="Cuomo C."/>
            <person name="Hulbert S."/>
            <person name="Chen X."/>
            <person name="Walker B."/>
            <person name="Young S.K."/>
            <person name="Zeng Q."/>
            <person name="Gargeya S."/>
            <person name="Fitzgerald M."/>
            <person name="Haas B."/>
            <person name="Abouelleil A."/>
            <person name="Alvarado L."/>
            <person name="Arachchi H.M."/>
            <person name="Berlin A.M."/>
            <person name="Chapman S.B."/>
            <person name="Goldberg J."/>
            <person name="Griggs A."/>
            <person name="Gujja S."/>
            <person name="Hansen M."/>
            <person name="Howarth C."/>
            <person name="Imamovic A."/>
            <person name="Larimer J."/>
            <person name="McCowan C."/>
            <person name="Montmayeur A."/>
            <person name="Murphy C."/>
            <person name="Neiman D."/>
            <person name="Pearson M."/>
            <person name="Priest M."/>
            <person name="Roberts A."/>
            <person name="Saif S."/>
            <person name="Shea T."/>
            <person name="Sisk P."/>
            <person name="Sykes S."/>
            <person name="Wortman J."/>
            <person name="Nusbaum C."/>
            <person name="Birren B."/>
        </authorList>
    </citation>
    <scope>NUCLEOTIDE SEQUENCE [LARGE SCALE GENOMIC DNA]</scope>
    <source>
        <strain evidence="3">race PST-78</strain>
    </source>
</reference>
<dbReference type="AlphaFoldDB" id="A0A0L0VLW2"/>
<evidence type="ECO:0000259" key="1">
    <source>
        <dbReference type="Pfam" id="PF20515"/>
    </source>
</evidence>
<dbReference type="Proteomes" id="UP000054564">
    <property type="component" value="Unassembled WGS sequence"/>
</dbReference>
<accession>A0A0L0VLW2</accession>
<gene>
    <name evidence="2" type="ORF">PSTG_06424</name>
</gene>
<name>A0A0L0VLW2_9BASI</name>
<sequence length="120" mass="13727">MDFHKRDQIIAVMEFIKIKDLSPTEKENLHFLSLFLHSAKEYVNPVSLLDLGEEECDCSPHLTYTSDGFFNNPHEDDQDISDFAFALFLPHDKVKGTLADPTTGVTLLVDRLLYLIIDLE</sequence>
<dbReference type="OrthoDB" id="2505758at2759"/>
<organism evidence="2 3">
    <name type="scientific">Puccinia striiformis f. sp. tritici PST-78</name>
    <dbReference type="NCBI Taxonomy" id="1165861"/>
    <lineage>
        <taxon>Eukaryota</taxon>
        <taxon>Fungi</taxon>
        <taxon>Dikarya</taxon>
        <taxon>Basidiomycota</taxon>
        <taxon>Pucciniomycotina</taxon>
        <taxon>Pucciniomycetes</taxon>
        <taxon>Pucciniales</taxon>
        <taxon>Pucciniaceae</taxon>
        <taxon>Puccinia</taxon>
    </lineage>
</organism>
<dbReference type="Pfam" id="PF20515">
    <property type="entry name" value="2OG-FeII_Oxy_6"/>
    <property type="match status" value="1"/>
</dbReference>
<evidence type="ECO:0000313" key="3">
    <source>
        <dbReference type="Proteomes" id="UP000054564"/>
    </source>
</evidence>
<dbReference type="InterPro" id="IPR046798">
    <property type="entry name" value="2OG-FeII_Oxy_6"/>
</dbReference>
<proteinExistence type="predicted"/>
<evidence type="ECO:0000313" key="2">
    <source>
        <dbReference type="EMBL" id="KNF00251.1"/>
    </source>
</evidence>
<protein>
    <recommendedName>
        <fullName evidence="1">Tet-like 2OG-Fe(II) oxygenase domain-containing protein</fullName>
    </recommendedName>
</protein>